<organism evidence="2 3">
    <name type="scientific">Dreissena polymorpha</name>
    <name type="common">Zebra mussel</name>
    <name type="synonym">Mytilus polymorpha</name>
    <dbReference type="NCBI Taxonomy" id="45954"/>
    <lineage>
        <taxon>Eukaryota</taxon>
        <taxon>Metazoa</taxon>
        <taxon>Spiralia</taxon>
        <taxon>Lophotrochozoa</taxon>
        <taxon>Mollusca</taxon>
        <taxon>Bivalvia</taxon>
        <taxon>Autobranchia</taxon>
        <taxon>Heteroconchia</taxon>
        <taxon>Euheterodonta</taxon>
        <taxon>Imparidentia</taxon>
        <taxon>Neoheterodontei</taxon>
        <taxon>Myida</taxon>
        <taxon>Dreissenoidea</taxon>
        <taxon>Dreissenidae</taxon>
        <taxon>Dreissena</taxon>
    </lineage>
</organism>
<name>A0A9D4SA17_DREPO</name>
<feature type="region of interest" description="Disordered" evidence="1">
    <location>
        <begin position="17"/>
        <end position="70"/>
    </location>
</feature>
<evidence type="ECO:0000313" key="2">
    <source>
        <dbReference type="EMBL" id="KAH3896083.1"/>
    </source>
</evidence>
<dbReference type="AlphaFoldDB" id="A0A9D4SA17"/>
<reference evidence="2" key="1">
    <citation type="journal article" date="2019" name="bioRxiv">
        <title>The Genome of the Zebra Mussel, Dreissena polymorpha: A Resource for Invasive Species Research.</title>
        <authorList>
            <person name="McCartney M.A."/>
            <person name="Auch B."/>
            <person name="Kono T."/>
            <person name="Mallez S."/>
            <person name="Zhang Y."/>
            <person name="Obille A."/>
            <person name="Becker A."/>
            <person name="Abrahante J.E."/>
            <person name="Garbe J."/>
            <person name="Badalamenti J.P."/>
            <person name="Herman A."/>
            <person name="Mangelson H."/>
            <person name="Liachko I."/>
            <person name="Sullivan S."/>
            <person name="Sone E.D."/>
            <person name="Koren S."/>
            <person name="Silverstein K.A.T."/>
            <person name="Beckman K.B."/>
            <person name="Gohl D.M."/>
        </authorList>
    </citation>
    <scope>NUCLEOTIDE SEQUENCE</scope>
    <source>
        <strain evidence="2">Duluth1</strain>
        <tissue evidence="2">Whole animal</tissue>
    </source>
</reference>
<gene>
    <name evidence="2" type="ORF">DPMN_020256</name>
</gene>
<comment type="caution">
    <text evidence="2">The sequence shown here is derived from an EMBL/GenBank/DDBJ whole genome shotgun (WGS) entry which is preliminary data.</text>
</comment>
<proteinExistence type="predicted"/>
<dbReference type="EMBL" id="JAIWYP010000001">
    <property type="protein sequence ID" value="KAH3896083.1"/>
    <property type="molecule type" value="Genomic_DNA"/>
</dbReference>
<reference evidence="2" key="2">
    <citation type="submission" date="2020-11" db="EMBL/GenBank/DDBJ databases">
        <authorList>
            <person name="McCartney M.A."/>
            <person name="Auch B."/>
            <person name="Kono T."/>
            <person name="Mallez S."/>
            <person name="Becker A."/>
            <person name="Gohl D.M."/>
            <person name="Silverstein K.A.T."/>
            <person name="Koren S."/>
            <person name="Bechman K.B."/>
            <person name="Herman A."/>
            <person name="Abrahante J.E."/>
            <person name="Garbe J."/>
        </authorList>
    </citation>
    <scope>NUCLEOTIDE SEQUENCE</scope>
    <source>
        <strain evidence="2">Duluth1</strain>
        <tissue evidence="2">Whole animal</tissue>
    </source>
</reference>
<feature type="compositionally biased region" description="Basic residues" evidence="1">
    <location>
        <begin position="23"/>
        <end position="35"/>
    </location>
</feature>
<protein>
    <submittedName>
        <fullName evidence="2">Uncharacterized protein</fullName>
    </submittedName>
</protein>
<dbReference type="Proteomes" id="UP000828390">
    <property type="component" value="Unassembled WGS sequence"/>
</dbReference>
<keyword evidence="3" id="KW-1185">Reference proteome</keyword>
<evidence type="ECO:0000313" key="3">
    <source>
        <dbReference type="Proteomes" id="UP000828390"/>
    </source>
</evidence>
<accession>A0A9D4SA17</accession>
<sequence>MQRTLFTRLFIVESSPPEDLLPRSRRKRAGGRRTARPPCGGHDGTDLGLTYTQRTSRGGALKRRPRDSGTQYAATHWGTVSWMKTTAGDSERGHKAGAACLQLLWWSCVQTRICL</sequence>
<evidence type="ECO:0000256" key="1">
    <source>
        <dbReference type="SAM" id="MobiDB-lite"/>
    </source>
</evidence>